<dbReference type="PANTHER" id="PTHR36447:SF2">
    <property type="entry name" value="BETA-GALACTOSIDASE YESZ"/>
    <property type="match status" value="1"/>
</dbReference>
<dbReference type="AlphaFoldDB" id="A0A845GAN8"/>
<evidence type="ECO:0000256" key="8">
    <source>
        <dbReference type="PIRNR" id="PIRNR001084"/>
    </source>
</evidence>
<dbReference type="EC" id="3.2.1.23" evidence="3 8"/>
<evidence type="ECO:0000259" key="12">
    <source>
        <dbReference type="Pfam" id="PF02449"/>
    </source>
</evidence>
<dbReference type="InterPro" id="IPR013529">
    <property type="entry name" value="Glyco_hydro_42_N"/>
</dbReference>
<evidence type="ECO:0000256" key="3">
    <source>
        <dbReference type="ARBA" id="ARBA00012756"/>
    </source>
</evidence>
<keyword evidence="7 8" id="KW-0326">Glycosidase</keyword>
<evidence type="ECO:0000256" key="10">
    <source>
        <dbReference type="PIRSR" id="PIRSR001084-2"/>
    </source>
</evidence>
<feature type="binding site" evidence="10">
    <location>
        <position position="171"/>
    </location>
    <ligand>
        <name>substrate</name>
    </ligand>
</feature>
<dbReference type="SUPFAM" id="SSF51445">
    <property type="entry name" value="(Trans)glycosidases"/>
    <property type="match status" value="1"/>
</dbReference>
<organism evidence="14 15">
    <name type="scientific">Duganella vulcania</name>
    <dbReference type="NCBI Taxonomy" id="2692166"/>
    <lineage>
        <taxon>Bacteria</taxon>
        <taxon>Pseudomonadati</taxon>
        <taxon>Pseudomonadota</taxon>
        <taxon>Betaproteobacteria</taxon>
        <taxon>Burkholderiales</taxon>
        <taxon>Oxalobacteraceae</taxon>
        <taxon>Telluria group</taxon>
        <taxon>Duganella</taxon>
    </lineage>
</organism>
<dbReference type="GO" id="GO:0005975">
    <property type="term" value="P:carbohydrate metabolic process"/>
    <property type="evidence" value="ECO:0007669"/>
    <property type="project" value="InterPro"/>
</dbReference>
<evidence type="ECO:0000256" key="9">
    <source>
        <dbReference type="PIRSR" id="PIRSR001084-1"/>
    </source>
</evidence>
<dbReference type="Pfam" id="PF02449">
    <property type="entry name" value="Glyco_hydro_42"/>
    <property type="match status" value="1"/>
</dbReference>
<dbReference type="GO" id="GO:0009341">
    <property type="term" value="C:beta-galactosidase complex"/>
    <property type="evidence" value="ECO:0007669"/>
    <property type="project" value="InterPro"/>
</dbReference>
<gene>
    <name evidence="14" type="ORF">GTP91_22545</name>
</gene>
<feature type="active site" description="Proton donor" evidence="9">
    <location>
        <position position="172"/>
    </location>
</feature>
<evidence type="ECO:0000259" key="13">
    <source>
        <dbReference type="Pfam" id="PF08532"/>
    </source>
</evidence>
<evidence type="ECO:0000256" key="11">
    <source>
        <dbReference type="SAM" id="SignalP"/>
    </source>
</evidence>
<dbReference type="RefSeq" id="WP_161098790.1">
    <property type="nucleotide sequence ID" value="NZ_WWCW01000095.1"/>
</dbReference>
<dbReference type="PANTHER" id="PTHR36447">
    <property type="entry name" value="BETA-GALACTOSIDASE GANA"/>
    <property type="match status" value="1"/>
</dbReference>
<dbReference type="EMBL" id="WWCW01000095">
    <property type="protein sequence ID" value="MYM89937.1"/>
    <property type="molecule type" value="Genomic_DNA"/>
</dbReference>
<comment type="caution">
    <text evidence="14">The sequence shown here is derived from an EMBL/GenBank/DDBJ whole genome shotgun (WGS) entry which is preliminary data.</text>
</comment>
<comment type="catalytic activity">
    <reaction evidence="1 8">
        <text>Hydrolysis of terminal non-reducing beta-D-galactose residues in beta-D-galactosides.</text>
        <dbReference type="EC" id="3.2.1.23"/>
    </reaction>
</comment>
<dbReference type="Gene3D" id="3.20.20.80">
    <property type="entry name" value="Glycosidases"/>
    <property type="match status" value="1"/>
</dbReference>
<feature type="signal peptide" evidence="11">
    <location>
        <begin position="1"/>
        <end position="22"/>
    </location>
</feature>
<evidence type="ECO:0000256" key="1">
    <source>
        <dbReference type="ARBA" id="ARBA00001412"/>
    </source>
</evidence>
<dbReference type="Gene3D" id="3.40.50.880">
    <property type="match status" value="1"/>
</dbReference>
<feature type="binding site" evidence="10">
    <location>
        <position position="133"/>
    </location>
    <ligand>
        <name>substrate</name>
    </ligand>
</feature>
<feature type="active site" description="Nucleophile" evidence="9">
    <location>
        <position position="325"/>
    </location>
</feature>
<keyword evidence="6" id="KW-0862">Zinc</keyword>
<evidence type="ECO:0000313" key="14">
    <source>
        <dbReference type="EMBL" id="MYM89937.1"/>
    </source>
</evidence>
<dbReference type="PIRSF" id="PIRSF001084">
    <property type="entry name" value="B-galactosidase"/>
    <property type="match status" value="1"/>
</dbReference>
<keyword evidence="11" id="KW-0732">Signal</keyword>
<feature type="chain" id="PRO_5032552856" description="Beta-galactosidase" evidence="11">
    <location>
        <begin position="23"/>
        <end position="712"/>
    </location>
</feature>
<dbReference type="InterPro" id="IPR003476">
    <property type="entry name" value="Glyco_hydro_42"/>
</dbReference>
<evidence type="ECO:0000313" key="15">
    <source>
        <dbReference type="Proteomes" id="UP000470302"/>
    </source>
</evidence>
<evidence type="ECO:0000256" key="6">
    <source>
        <dbReference type="ARBA" id="ARBA00022833"/>
    </source>
</evidence>
<feature type="domain" description="Glycoside hydrolase family 42 N-terminal" evidence="12">
    <location>
        <begin position="37"/>
        <end position="404"/>
    </location>
</feature>
<feature type="binding site" evidence="10">
    <location>
        <position position="333"/>
    </location>
    <ligand>
        <name>substrate</name>
    </ligand>
</feature>
<protein>
    <recommendedName>
        <fullName evidence="3 8">Beta-galactosidase</fullName>
        <shortName evidence="8">Beta-gal</shortName>
        <ecNumber evidence="3 8">3.2.1.23</ecNumber>
    </recommendedName>
</protein>
<dbReference type="Pfam" id="PF08532">
    <property type="entry name" value="Glyco_hydro_42M"/>
    <property type="match status" value="1"/>
</dbReference>
<reference evidence="14 15" key="1">
    <citation type="submission" date="2020-01" db="EMBL/GenBank/DDBJ databases">
        <title>Novel species isolated from a subtropical stream in China.</title>
        <authorList>
            <person name="Lu H."/>
        </authorList>
    </citation>
    <scope>NUCLEOTIDE SEQUENCE [LARGE SCALE GENOMIC DNA]</scope>
    <source>
        <strain evidence="14 15">FT82W</strain>
    </source>
</reference>
<dbReference type="Proteomes" id="UP000470302">
    <property type="component" value="Unassembled WGS sequence"/>
</dbReference>
<comment type="similarity">
    <text evidence="2 8">Belongs to the glycosyl hydrolase 42 family.</text>
</comment>
<accession>A0A845GAN8</accession>
<dbReference type="PROSITE" id="PS51257">
    <property type="entry name" value="PROKAR_LIPOPROTEIN"/>
    <property type="match status" value="1"/>
</dbReference>
<dbReference type="InterPro" id="IPR013738">
    <property type="entry name" value="Beta_galactosidase_Trimer"/>
</dbReference>
<dbReference type="InterPro" id="IPR017853">
    <property type="entry name" value="GH"/>
</dbReference>
<proteinExistence type="inferred from homology"/>
<sequence>MLKRTLLSLALSYATAAACAPAATPPPLPTVLYGAAYYHEYMPYERLDKDVQMMKEAGFNVVRLGESTWSLWEPEDGRFEYAWMDRVIDAMGKAGIKVIMGTPTYSIPAWMARQNPEILARKFNGGQNTYGMRQNMNTDSAAYRFYAERLIRKIAARYKDNPNVIGWQVDNETGSYGAANDDVFIRFQHYLEKKFGTPENLSKAWFLNYWGQDLHSWTDLPRPDGAQSTGYKLEWTRWSQMRVTDFLTWQAGLIRECASPRQFVTHDFAGAMHGDVNETDVARALDTPAVNIYHWGPREWYNGAEQTLQADFTRSLKRGNFLVTETNAQSTDWSSSFQYPPYDGQFREDVYTHLSNGANMVEYWHWASIHANQETYWKGVLSHDLEPNRAYAEMSRTGRELRKIGPRLVNLQLHNDVAILWSRDSLNALNDMPFAKDSQWGGGGTKADYGGLVRQMHRALYDLNVGADFVFADTQDFSGYKLLIVPSLYVADEALLKRISDYVRKGGRVVMTFKSGFANENAAVRWTMAPGPLRETLGFHYQEFSNLAQPLALKGDPFLAGADNQVRHWAEFLQLDTAKALAWYDHPFFGRWPAITANQYGSGKVVYEGTYLSDKLQKAVLQSSLQELGMWAPERQLPANVHERSGVNGFGHAVRYYFNYSGAAVNFNYRHQAGVELLGARRVKPDEAMTLGPWELAIVEEDGQAGRPDTAK</sequence>
<evidence type="ECO:0000256" key="2">
    <source>
        <dbReference type="ARBA" id="ARBA00005940"/>
    </source>
</evidence>
<evidence type="ECO:0000256" key="7">
    <source>
        <dbReference type="ARBA" id="ARBA00023295"/>
    </source>
</evidence>
<evidence type="ECO:0000256" key="4">
    <source>
        <dbReference type="ARBA" id="ARBA00022723"/>
    </source>
</evidence>
<keyword evidence="5 8" id="KW-0378">Hydrolase</keyword>
<dbReference type="InterPro" id="IPR029062">
    <property type="entry name" value="Class_I_gatase-like"/>
</dbReference>
<name>A0A845GAN8_9BURK</name>
<evidence type="ECO:0000256" key="5">
    <source>
        <dbReference type="ARBA" id="ARBA00022801"/>
    </source>
</evidence>
<dbReference type="SUPFAM" id="SSF52317">
    <property type="entry name" value="Class I glutamine amidotransferase-like"/>
    <property type="match status" value="1"/>
</dbReference>
<keyword evidence="4" id="KW-0479">Metal-binding</keyword>
<dbReference type="GO" id="GO:0046872">
    <property type="term" value="F:metal ion binding"/>
    <property type="evidence" value="ECO:0007669"/>
    <property type="project" value="UniProtKB-KW"/>
</dbReference>
<dbReference type="CDD" id="cd03143">
    <property type="entry name" value="A4_beta-galactosidase_middle_domain"/>
    <property type="match status" value="1"/>
</dbReference>
<feature type="domain" description="Beta-galactosidase trimerisation" evidence="13">
    <location>
        <begin position="416"/>
        <end position="628"/>
    </location>
</feature>
<dbReference type="GO" id="GO:0004565">
    <property type="term" value="F:beta-galactosidase activity"/>
    <property type="evidence" value="ECO:0007669"/>
    <property type="project" value="UniProtKB-EC"/>
</dbReference>